<comment type="function">
    <text evidence="9">Required for the post-translational delivery of tail-anchored (TA) proteins to the endoplasmic reticulum. Together with GET2, acts as a membrane receptor for soluble GET3, which recognizes and selectively binds the transmembrane domain of TA proteins in the cytosol. The GET complex cooperates with the HDEL receptor ERD2 to mediate the ATP-dependent retrieval of resident ER proteins that contain a C-terminal H-D-E-L retention signal from the Golgi to the ER.</text>
</comment>
<dbReference type="PANTHER" id="PTHR42650">
    <property type="entry name" value="TAIL-ANCHORED PROTEIN INSERTION RECEPTOR WRB"/>
    <property type="match status" value="1"/>
</dbReference>
<dbReference type="Pfam" id="PF04420">
    <property type="entry name" value="CHD5"/>
    <property type="match status" value="1"/>
</dbReference>
<dbReference type="AlphaFoldDB" id="A0A2V1AQ62"/>
<keyword evidence="12" id="KW-1185">Reference proteome</keyword>
<evidence type="ECO:0000256" key="1">
    <source>
        <dbReference type="ARBA" id="ARBA00010799"/>
    </source>
</evidence>
<dbReference type="InterPro" id="IPR028945">
    <property type="entry name" value="Get1"/>
</dbReference>
<evidence type="ECO:0000256" key="6">
    <source>
        <dbReference type="ARBA" id="ARBA00022989"/>
    </source>
</evidence>
<dbReference type="GO" id="GO:0043495">
    <property type="term" value="F:protein-membrane adaptor activity"/>
    <property type="evidence" value="ECO:0007669"/>
    <property type="project" value="TreeGrafter"/>
</dbReference>
<evidence type="ECO:0000256" key="3">
    <source>
        <dbReference type="ARBA" id="ARBA00022692"/>
    </source>
</evidence>
<name>A0A2V1AQ62_9ASCO</name>
<gene>
    <name evidence="9" type="primary">GET1</name>
    <name evidence="11" type="ORF">CXQ85_001657</name>
</gene>
<evidence type="ECO:0000256" key="7">
    <source>
        <dbReference type="ARBA" id="ARBA00023054"/>
    </source>
</evidence>
<evidence type="ECO:0000256" key="8">
    <source>
        <dbReference type="ARBA" id="ARBA00023136"/>
    </source>
</evidence>
<protein>
    <recommendedName>
        <fullName evidence="9">Golgi to ER traffic protein 1</fullName>
    </recommendedName>
    <alternativeName>
        <fullName evidence="9">Guided entry of tail-anchored proteins 1</fullName>
    </alternativeName>
</protein>
<evidence type="ECO:0000256" key="4">
    <source>
        <dbReference type="ARBA" id="ARBA00022824"/>
    </source>
</evidence>
<feature type="transmembrane region" description="Helical" evidence="10">
    <location>
        <begin position="6"/>
        <end position="23"/>
    </location>
</feature>
<comment type="subunit">
    <text evidence="9">Component of the Golgi to ER traffic (GET) complex, which is composed of GET1, GET2 and GET3. Within the complex, GET1 and GET2 form a heterotetramer which is stabilized by phosphatidylinositol binding and which binds to the GET3 homodimer.</text>
</comment>
<dbReference type="GO" id="GO:0071816">
    <property type="term" value="P:tail-anchored membrane protein insertion into ER membrane"/>
    <property type="evidence" value="ECO:0007669"/>
    <property type="project" value="InterPro"/>
</dbReference>
<reference evidence="11 12" key="1">
    <citation type="submission" date="2017-12" db="EMBL/GenBank/DDBJ databases">
        <title>Genome Sequence of a Multidrug-Resistant Candida haemulonii Isolate from a Patient with Chronic Leg Ulcers in Israel.</title>
        <authorList>
            <person name="Chow N.A."/>
            <person name="Gade L."/>
            <person name="Batra D."/>
            <person name="Rowe L.A."/>
            <person name="Ben-Ami R."/>
            <person name="Loparev V.N."/>
            <person name="Litvintseva A.P."/>
        </authorList>
    </citation>
    <scope>NUCLEOTIDE SEQUENCE [LARGE SCALE GENOMIC DNA]</scope>
    <source>
        <strain evidence="11 12">B11899</strain>
    </source>
</reference>
<dbReference type="VEuPathDB" id="FungiDB:CXQ85_001657"/>
<comment type="subcellular location">
    <subcellularLocation>
        <location evidence="9">Endoplasmic reticulum membrane</location>
        <topology evidence="9">Multi-pass membrane protein</topology>
    </subcellularLocation>
    <subcellularLocation>
        <location evidence="9">Golgi apparatus membrane</location>
        <topology evidence="9">Multi-pass membrane protein</topology>
    </subcellularLocation>
</comment>
<evidence type="ECO:0000256" key="5">
    <source>
        <dbReference type="ARBA" id="ARBA00022892"/>
    </source>
</evidence>
<dbReference type="EMBL" id="PKFO01000003">
    <property type="protein sequence ID" value="PVH19882.1"/>
    <property type="molecule type" value="Genomic_DNA"/>
</dbReference>
<dbReference type="GO" id="GO:0016192">
    <property type="term" value="P:vesicle-mediated transport"/>
    <property type="evidence" value="ECO:0007669"/>
    <property type="project" value="UniProtKB-KW"/>
</dbReference>
<evidence type="ECO:0000256" key="9">
    <source>
        <dbReference type="HAMAP-Rule" id="MF_03113"/>
    </source>
</evidence>
<evidence type="ECO:0000256" key="2">
    <source>
        <dbReference type="ARBA" id="ARBA00022448"/>
    </source>
</evidence>
<comment type="caution">
    <text evidence="11">The sequence shown here is derived from an EMBL/GenBank/DDBJ whole genome shotgun (WGS) entry which is preliminary data.</text>
</comment>
<dbReference type="GO" id="GO:0000139">
    <property type="term" value="C:Golgi membrane"/>
    <property type="evidence" value="ECO:0007669"/>
    <property type="project" value="UniProtKB-SubCell"/>
</dbReference>
<feature type="transmembrane region" description="Helical" evidence="10">
    <location>
        <begin position="112"/>
        <end position="131"/>
    </location>
</feature>
<sequence length="205" mass="23064">MLDLKPSSILVFVFAVLLLKTVVNTIGKVNIENYAWNIYTGFASKSGHPQFVELRNKRAELVEINKQRKAISAQDQYAKWTKLNRQFDKVNGEVAALTEAVSSEKLRFTKTIGVLISLGTAAPVWFSRVWYRKAILFYFPPGVLPHYLEWVLALPFITTGGVGLTIWMMAVNSVLASLAQIISFYISPAVEQPTKPEQKPTEKTE</sequence>
<proteinExistence type="inferred from homology"/>
<keyword evidence="4 9" id="KW-0256">Endoplasmic reticulum</keyword>
<dbReference type="PANTHER" id="PTHR42650:SF1">
    <property type="entry name" value="GUIDED ENTRY OF TAIL-ANCHORED PROTEINS FACTOR 1"/>
    <property type="match status" value="1"/>
</dbReference>
<dbReference type="Gene3D" id="1.10.287.660">
    <property type="entry name" value="Helix hairpin bin"/>
    <property type="match status" value="1"/>
</dbReference>
<organism evidence="11 12">
    <name type="scientific">Candidozyma haemuli</name>
    <dbReference type="NCBI Taxonomy" id="45357"/>
    <lineage>
        <taxon>Eukaryota</taxon>
        <taxon>Fungi</taxon>
        <taxon>Dikarya</taxon>
        <taxon>Ascomycota</taxon>
        <taxon>Saccharomycotina</taxon>
        <taxon>Pichiomycetes</taxon>
        <taxon>Metschnikowiaceae</taxon>
        <taxon>Candidozyma</taxon>
    </lineage>
</organism>
<keyword evidence="2 9" id="KW-0813">Transport</keyword>
<keyword evidence="6 9" id="KW-1133">Transmembrane helix</keyword>
<keyword evidence="9" id="KW-0333">Golgi apparatus</keyword>
<evidence type="ECO:0000313" key="11">
    <source>
        <dbReference type="EMBL" id="PVH19882.1"/>
    </source>
</evidence>
<evidence type="ECO:0000313" key="12">
    <source>
        <dbReference type="Proteomes" id="UP000244309"/>
    </source>
</evidence>
<keyword evidence="3 9" id="KW-0812">Transmembrane</keyword>
<evidence type="ECO:0000256" key="10">
    <source>
        <dbReference type="SAM" id="Phobius"/>
    </source>
</evidence>
<keyword evidence="5 9" id="KW-0931">ER-Golgi transport</keyword>
<dbReference type="GO" id="GO:0005789">
    <property type="term" value="C:endoplasmic reticulum membrane"/>
    <property type="evidence" value="ECO:0007669"/>
    <property type="project" value="UniProtKB-SubCell"/>
</dbReference>
<keyword evidence="8 9" id="KW-0472">Membrane</keyword>
<dbReference type="InterPro" id="IPR027538">
    <property type="entry name" value="Get1_fungi"/>
</dbReference>
<feature type="transmembrane region" description="Helical" evidence="10">
    <location>
        <begin position="151"/>
        <end position="175"/>
    </location>
</feature>
<dbReference type="Proteomes" id="UP000244309">
    <property type="component" value="Unassembled WGS sequence"/>
</dbReference>
<comment type="similarity">
    <text evidence="1 9">Belongs to the WRB/GET1 family.</text>
</comment>
<accession>A0A2V1AQ62</accession>
<feature type="topological domain" description="Lumenal" evidence="9">
    <location>
        <begin position="1"/>
        <end position="9"/>
    </location>
</feature>
<dbReference type="GO" id="GO:0043529">
    <property type="term" value="C:GET complex"/>
    <property type="evidence" value="ECO:0007669"/>
    <property type="project" value="UniProtKB-UniRule"/>
</dbReference>
<keyword evidence="7" id="KW-0175">Coiled coil</keyword>
<dbReference type="HAMAP" id="MF_03113">
    <property type="entry name" value="Get1"/>
    <property type="match status" value="1"/>
</dbReference>
<comment type="caution">
    <text evidence="9">Lacks conserved residue(s) required for the propagation of feature annotation.</text>
</comment>
<feature type="topological domain" description="Cytoplasmic" evidence="9">
    <location>
        <begin position="179"/>
        <end position="205"/>
    </location>
</feature>
<dbReference type="OrthoDB" id="69461at2759"/>
<dbReference type="STRING" id="45357.A0A2V1AQ62"/>
<dbReference type="InterPro" id="IPR029012">
    <property type="entry name" value="Helix_hairpin_bin_sf"/>
</dbReference>